<dbReference type="OrthoDB" id="8481003at2"/>
<reference evidence="1 2" key="1">
    <citation type="submission" date="2019-09" db="EMBL/GenBank/DDBJ databases">
        <title>Draft genome sequences of 48 bacterial type strains from the CCUG.</title>
        <authorList>
            <person name="Tunovic T."/>
            <person name="Pineiro-Iglesias B."/>
            <person name="Unosson C."/>
            <person name="Inganas E."/>
            <person name="Ohlen M."/>
            <person name="Cardew S."/>
            <person name="Jensie-Markopoulos S."/>
            <person name="Salva-Serra F."/>
            <person name="Jaen-Luchoro D."/>
            <person name="Karlsson R."/>
            <person name="Svensson-Stadler L."/>
            <person name="Chun J."/>
            <person name="Moore E."/>
        </authorList>
    </citation>
    <scope>NUCLEOTIDE SEQUENCE [LARGE SCALE GENOMIC DNA]</scope>
    <source>
        <strain evidence="1 2">CCUG 30977</strain>
    </source>
</reference>
<organism evidence="1 2">
    <name type="scientific">Ideonella dechloratans</name>
    <dbReference type="NCBI Taxonomy" id="36863"/>
    <lineage>
        <taxon>Bacteria</taxon>
        <taxon>Pseudomonadati</taxon>
        <taxon>Pseudomonadota</taxon>
        <taxon>Betaproteobacteria</taxon>
        <taxon>Burkholderiales</taxon>
        <taxon>Sphaerotilaceae</taxon>
        <taxon>Ideonella</taxon>
    </lineage>
</organism>
<dbReference type="Pfam" id="PF07042">
    <property type="entry name" value="TrfA"/>
    <property type="match status" value="1"/>
</dbReference>
<sequence length="309" mass="35312">MAAHASNTQCSPQSQQHRLDQALSRLRQRVLERTATTSATPRATEEKVVQLPWWHDLDRAIPNHLARSSLFAPVARGRRATHEGKVLTSRSDVQLRYWGVQLDEPDSDVWMQALHEARRHPVGAPVPVVRSHFLKSLGRHIGSTDYGWLHESFLRLSLGMLEIKTRKYTVGEVPGDATPSKGIHRVLHLIDGFDLDEELDTYVLRIDRRMVRLFSNREFALIDWEKRLQIKVQRDMAKALQRLVATSSDATQRHSLAWLKDKLQYSSPISKFRQPVLAAAAELERLGIIAGARLEQSTHGKEQIVWTRL</sequence>
<dbReference type="Proteomes" id="UP000430120">
    <property type="component" value="Unassembled WGS sequence"/>
</dbReference>
<evidence type="ECO:0000313" key="2">
    <source>
        <dbReference type="Proteomes" id="UP000430120"/>
    </source>
</evidence>
<dbReference type="AlphaFoldDB" id="A0A643FHN2"/>
<keyword evidence="2" id="KW-1185">Reference proteome</keyword>
<evidence type="ECO:0000313" key="1">
    <source>
        <dbReference type="EMBL" id="KAB0585469.1"/>
    </source>
</evidence>
<protein>
    <submittedName>
        <fullName evidence="1">Plasmid stabilization protein</fullName>
    </submittedName>
</protein>
<accession>A0A643FHN2</accession>
<dbReference type="InterPro" id="IPR010751">
    <property type="entry name" value="TrfA"/>
</dbReference>
<dbReference type="RefSeq" id="WP_151122042.1">
    <property type="nucleotide sequence ID" value="NZ_JAYRPY010000011.1"/>
</dbReference>
<name>A0A643FHN2_IDEDE</name>
<gene>
    <name evidence="1" type="ORF">F7Q92_00850</name>
</gene>
<dbReference type="EMBL" id="VZPB01000001">
    <property type="protein sequence ID" value="KAB0585469.1"/>
    <property type="molecule type" value="Genomic_DNA"/>
</dbReference>
<comment type="caution">
    <text evidence="1">The sequence shown here is derived from an EMBL/GenBank/DDBJ whole genome shotgun (WGS) entry which is preliminary data.</text>
</comment>
<proteinExistence type="predicted"/>